<organism evidence="1 2">
    <name type="scientific">Mycoplasmopsis bovigenitalium</name>
    <dbReference type="NCBI Taxonomy" id="2112"/>
    <lineage>
        <taxon>Bacteria</taxon>
        <taxon>Bacillati</taxon>
        <taxon>Mycoplasmatota</taxon>
        <taxon>Mycoplasmoidales</taxon>
        <taxon>Metamycoplasmataceae</taxon>
        <taxon>Mycoplasmopsis</taxon>
    </lineage>
</organism>
<gene>
    <name evidence="1" type="ORF">NCTC10122_00143</name>
</gene>
<dbReference type="AlphaFoldDB" id="A0A449A8G3"/>
<dbReference type="RefSeq" id="WP_129687493.1">
    <property type="nucleotide sequence ID" value="NZ_LR214970.1"/>
</dbReference>
<name>A0A449A8G3_9BACT</name>
<evidence type="ECO:0000313" key="2">
    <source>
        <dbReference type="Proteomes" id="UP000290942"/>
    </source>
</evidence>
<proteinExistence type="predicted"/>
<dbReference type="InterPro" id="IPR054784">
    <property type="entry name" value="HpyAIV-type_restriction_enz"/>
</dbReference>
<protein>
    <submittedName>
        <fullName evidence="1">Uncharacterized protein</fullName>
    </submittedName>
</protein>
<accession>A0A449A8G3</accession>
<dbReference type="Proteomes" id="UP000290942">
    <property type="component" value="Chromosome"/>
</dbReference>
<evidence type="ECO:0000313" key="1">
    <source>
        <dbReference type="EMBL" id="VEU60549.1"/>
    </source>
</evidence>
<dbReference type="NCBIfam" id="NF045832">
    <property type="entry name" value="restrict_HpyAIV"/>
    <property type="match status" value="1"/>
</dbReference>
<dbReference type="EMBL" id="LR214970">
    <property type="protein sequence ID" value="VEU60549.1"/>
    <property type="molecule type" value="Genomic_DNA"/>
</dbReference>
<sequence>MDYTNFELKLRQILNKDNGPKLLLKMIEAPYRYQSQYQLFDALTKMNQSFLRTQENKFHKFIIECAESLITNSFEENGIEHIKTSFNLTFIDKSKVDTETNLSAEQIIELAEEVKFRSNLAFIDTQSKKMYIVFARKRDTFDKSSLAKLLENITKRNNALINSYQDYQINFIYWFIDEFYTKNFDVFNSFSKQNESENNNIMFLYGSQFLGLFNLQNDWDNIQSHMKKFKNNSIQDIYKMPNLNKDPETFEFMVEMSAKNWEKLSSDEPDMINLRNIVFDNQSESCNYIRAMRERNQKLSDEFGVE</sequence>
<reference evidence="1 2" key="1">
    <citation type="submission" date="2019-01" db="EMBL/GenBank/DDBJ databases">
        <authorList>
            <consortium name="Pathogen Informatics"/>
        </authorList>
    </citation>
    <scope>NUCLEOTIDE SEQUENCE [LARGE SCALE GENOMIC DNA]</scope>
    <source>
        <strain evidence="1 2">NCTC10122</strain>
    </source>
</reference>